<evidence type="ECO:0000313" key="3">
    <source>
        <dbReference type="EMBL" id="GAA2466888.1"/>
    </source>
</evidence>
<comment type="caution">
    <text evidence="3">The sequence shown here is derived from an EMBL/GenBank/DDBJ whole genome shotgun (WGS) entry which is preliminary data.</text>
</comment>
<keyword evidence="2" id="KW-0472">Membrane</keyword>
<feature type="compositionally biased region" description="Low complexity" evidence="1">
    <location>
        <begin position="221"/>
        <end position="241"/>
    </location>
</feature>
<dbReference type="EMBL" id="BAAASZ010000052">
    <property type="protein sequence ID" value="GAA2466888.1"/>
    <property type="molecule type" value="Genomic_DNA"/>
</dbReference>
<gene>
    <name evidence="3" type="ORF">GCM10010405_59260</name>
</gene>
<name>A0ABP5XS28_9ACTN</name>
<evidence type="ECO:0000256" key="1">
    <source>
        <dbReference type="SAM" id="MobiDB-lite"/>
    </source>
</evidence>
<organism evidence="3 4">
    <name type="scientific">Streptomyces macrosporus</name>
    <dbReference type="NCBI Taxonomy" id="44032"/>
    <lineage>
        <taxon>Bacteria</taxon>
        <taxon>Bacillati</taxon>
        <taxon>Actinomycetota</taxon>
        <taxon>Actinomycetes</taxon>
        <taxon>Kitasatosporales</taxon>
        <taxon>Streptomycetaceae</taxon>
        <taxon>Streptomyces</taxon>
    </lineage>
</organism>
<reference evidence="4" key="1">
    <citation type="journal article" date="2019" name="Int. J. Syst. Evol. Microbiol.">
        <title>The Global Catalogue of Microorganisms (GCM) 10K type strain sequencing project: providing services to taxonomists for standard genome sequencing and annotation.</title>
        <authorList>
            <consortium name="The Broad Institute Genomics Platform"/>
            <consortium name="The Broad Institute Genome Sequencing Center for Infectious Disease"/>
            <person name="Wu L."/>
            <person name="Ma J."/>
        </authorList>
    </citation>
    <scope>NUCLEOTIDE SEQUENCE [LARGE SCALE GENOMIC DNA]</scope>
    <source>
        <strain evidence="4">JCM 6305</strain>
    </source>
</reference>
<feature type="region of interest" description="Disordered" evidence="1">
    <location>
        <begin position="221"/>
        <end position="293"/>
    </location>
</feature>
<proteinExistence type="predicted"/>
<dbReference type="Proteomes" id="UP001501638">
    <property type="component" value="Unassembled WGS sequence"/>
</dbReference>
<evidence type="ECO:0000313" key="4">
    <source>
        <dbReference type="Proteomes" id="UP001501638"/>
    </source>
</evidence>
<accession>A0ABP5XS28</accession>
<sequence>MHMNSAPHLRLEDRPEFERVLDEALRTARDHPDLAAVGRRLTTDQLRTMALGAAAAIAACAAAEYDHFVRLREELRRPDHAPSAQGATTGPSGASGSAGAGLLPMLSVLAPLLAGTASVIFLLVGYALRVMTPEPSIAAPMRTAGWAFAALTAATLLIACVGLLVTALRHGSGAIRAGGPGGPDGLAEEVARARAAWRTALLERGVLPFLREALAAPDTAAVPDAASDTASDTAEAAGAAKAPRESRHPRLGYTHPGFSSPASGTPRQAGTGPRFTSPDFTSPDFGGPEHAPD</sequence>
<keyword evidence="2" id="KW-0812">Transmembrane</keyword>
<keyword evidence="4" id="KW-1185">Reference proteome</keyword>
<keyword evidence="2" id="KW-1133">Transmembrane helix</keyword>
<dbReference type="RefSeq" id="WP_344329050.1">
    <property type="nucleotide sequence ID" value="NZ_BAAASZ010000052.1"/>
</dbReference>
<evidence type="ECO:0000256" key="2">
    <source>
        <dbReference type="SAM" id="Phobius"/>
    </source>
</evidence>
<feature type="transmembrane region" description="Helical" evidence="2">
    <location>
        <begin position="102"/>
        <end position="126"/>
    </location>
</feature>
<feature type="transmembrane region" description="Helical" evidence="2">
    <location>
        <begin position="146"/>
        <end position="168"/>
    </location>
</feature>
<protein>
    <submittedName>
        <fullName evidence="3">Membrane protein</fullName>
    </submittedName>
</protein>